<gene>
    <name evidence="1" type="ORF">A2817_01450</name>
</gene>
<reference evidence="1 2" key="1">
    <citation type="journal article" date="2016" name="Nat. Commun.">
        <title>Thousands of microbial genomes shed light on interconnected biogeochemical processes in an aquifer system.</title>
        <authorList>
            <person name="Anantharaman K."/>
            <person name="Brown C.T."/>
            <person name="Hug L.A."/>
            <person name="Sharon I."/>
            <person name="Castelle C.J."/>
            <person name="Probst A.J."/>
            <person name="Thomas B.C."/>
            <person name="Singh A."/>
            <person name="Wilkins M.J."/>
            <person name="Karaoz U."/>
            <person name="Brodie E.L."/>
            <person name="Williams K.H."/>
            <person name="Hubbard S.S."/>
            <person name="Banfield J.F."/>
        </authorList>
    </citation>
    <scope>NUCLEOTIDE SEQUENCE [LARGE SCALE GENOMIC DNA]</scope>
</reference>
<dbReference type="Proteomes" id="UP000177594">
    <property type="component" value="Unassembled WGS sequence"/>
</dbReference>
<dbReference type="Pfam" id="PF18924">
    <property type="entry name" value="DUF5674"/>
    <property type="match status" value="1"/>
</dbReference>
<proteinExistence type="predicted"/>
<evidence type="ECO:0000313" key="2">
    <source>
        <dbReference type="Proteomes" id="UP000177594"/>
    </source>
</evidence>
<comment type="caution">
    <text evidence="1">The sequence shown here is derived from an EMBL/GenBank/DDBJ whole genome shotgun (WGS) entry which is preliminary data.</text>
</comment>
<accession>A0A1F8EA21</accession>
<name>A0A1F8EA21_9BACT</name>
<dbReference type="InterPro" id="IPR043731">
    <property type="entry name" value="DUF5674"/>
</dbReference>
<organism evidence="1 2">
    <name type="scientific">Candidatus Yanofskybacteria bacterium RIFCSPHIGHO2_01_FULL_39_8b</name>
    <dbReference type="NCBI Taxonomy" id="1802659"/>
    <lineage>
        <taxon>Bacteria</taxon>
        <taxon>Candidatus Yanofskyibacteriota</taxon>
    </lineage>
</organism>
<evidence type="ECO:0000313" key="1">
    <source>
        <dbReference type="EMBL" id="OGM97189.1"/>
    </source>
</evidence>
<dbReference type="AlphaFoldDB" id="A0A1F8EA21"/>
<sequence length="114" mass="13178">MHIIKEPITRLELKKIADETFGYVVKGAVDIEQEKIGLGGELHIDIAVELHKRFQSKNNNLWGINLYPDKTGEEFIEFDSMVNIKPNLGNRTRSIDSQEIRDKIKEIVNKFILE</sequence>
<dbReference type="EMBL" id="MGIZ01000058">
    <property type="protein sequence ID" value="OGM97189.1"/>
    <property type="molecule type" value="Genomic_DNA"/>
</dbReference>
<protein>
    <submittedName>
        <fullName evidence="1">Uncharacterized protein</fullName>
    </submittedName>
</protein>